<dbReference type="PROSITE" id="PS51709">
    <property type="entry name" value="G_TRME"/>
    <property type="match status" value="1"/>
</dbReference>
<dbReference type="InterPro" id="IPR006073">
    <property type="entry name" value="GTP-bd"/>
</dbReference>
<dbReference type="HAMAP" id="MF_00379">
    <property type="entry name" value="GTPase_MnmE"/>
    <property type="match status" value="1"/>
</dbReference>
<keyword evidence="7" id="KW-0460">Magnesium</keyword>
<dbReference type="NCBIfam" id="TIGR00450">
    <property type="entry name" value="mnmE_trmE_thdF"/>
    <property type="match status" value="1"/>
</dbReference>
<dbReference type="InterPro" id="IPR027266">
    <property type="entry name" value="TrmE/GcvT-like"/>
</dbReference>
<protein>
    <recommendedName>
        <fullName evidence="7">tRNA modification GTPase MnmE</fullName>
        <ecNumber evidence="7">3.6.-.-</ecNumber>
    </recommendedName>
</protein>
<evidence type="ECO:0000256" key="8">
    <source>
        <dbReference type="RuleBase" id="RU003313"/>
    </source>
</evidence>
<reference evidence="10 11" key="1">
    <citation type="journal article" date="2020" name="ISME J.">
        <title>Comparative genomics reveals insights into cyanobacterial evolution and habitat adaptation.</title>
        <authorList>
            <person name="Chen M.Y."/>
            <person name="Teng W.K."/>
            <person name="Zhao L."/>
            <person name="Hu C.X."/>
            <person name="Zhou Y.K."/>
            <person name="Han B.P."/>
            <person name="Song L.R."/>
            <person name="Shu W.S."/>
        </authorList>
    </citation>
    <scope>NUCLEOTIDE SEQUENCE [LARGE SCALE GENOMIC DNA]</scope>
    <source>
        <strain evidence="10 11">FACHB-723</strain>
    </source>
</reference>
<sequence>MSLSDTIAAVATAISPQQGSVGIVRLSGDRAVAIAQTIFHAGGKQIWESHRVLYGYVKHPITKGVIDESLLLIMKAPRSFTREDVAEFHCHGGIMAVQQVLNLCLEQGARLAEAGEFSLRAFLNGRIDLTQAESIHDLVGAKSAQAAQAAIAGLRGKLTQSLKYLREKCLNILTEIEARIDFEDDLPPLDVEWVKAEIGIVGQEAQQILATADRGELLRTGLKVAIVGRPNVGKSSLLNAWSRSDRAIVTDLPGTTRDVVDSQLVVGGIPIQVLDTAGIRETEDVVEKIGVERSRQAAQSADLVLMVIDASVGWIEKDAEIYKTVCDRPVILVINKIDLAPSISEQEALTPSPSPIGGGQEKIFTPPLLGERGLGGEGIPIVKTAAAQQQGIEDLEAAILQSIAQDTIAAANLDVAINQRQKACLIRVVQSLDNVKIAIADQLPLDFWTIDLRAAISAIGEITGEEVTESVLDQIFSRFCIGK</sequence>
<dbReference type="PRINTS" id="PR00449">
    <property type="entry name" value="RASTRNSFRMNG"/>
</dbReference>
<dbReference type="InterPro" id="IPR031168">
    <property type="entry name" value="G_TrmE"/>
</dbReference>
<dbReference type="Gene3D" id="3.40.50.300">
    <property type="entry name" value="P-loop containing nucleotide triphosphate hydrolases"/>
    <property type="match status" value="1"/>
</dbReference>
<comment type="caution">
    <text evidence="7">Lacks conserved residue(s) required for the propagation of feature annotation.</text>
</comment>
<comment type="similarity">
    <text evidence="1 7 8">Belongs to the TRAFAC class TrmE-Era-EngA-EngB-Septin-like GTPase superfamily. TrmE GTPase family.</text>
</comment>
<feature type="binding site" evidence="7">
    <location>
        <begin position="250"/>
        <end position="256"/>
    </location>
    <ligand>
        <name>GTP</name>
        <dbReference type="ChEBI" id="CHEBI:37565"/>
    </ligand>
</feature>
<feature type="binding site" evidence="7">
    <location>
        <position position="231"/>
    </location>
    <ligand>
        <name>K(+)</name>
        <dbReference type="ChEBI" id="CHEBI:29103"/>
    </ligand>
</feature>
<evidence type="ECO:0000256" key="6">
    <source>
        <dbReference type="ARBA" id="ARBA00023134"/>
    </source>
</evidence>
<keyword evidence="7" id="KW-0963">Cytoplasm</keyword>
<dbReference type="InterPro" id="IPR018948">
    <property type="entry name" value="GTP-bd_TrmE_N"/>
</dbReference>
<comment type="cofactor">
    <cofactor evidence="7">
        <name>K(+)</name>
        <dbReference type="ChEBI" id="CHEBI:29103"/>
    </cofactor>
    <text evidence="7">Binds 1 potassium ion per subunit.</text>
</comment>
<dbReference type="Pfam" id="PF01926">
    <property type="entry name" value="MMR_HSR1"/>
    <property type="match status" value="1"/>
</dbReference>
<accession>A0ABR7ZW90</accession>
<keyword evidence="3 7" id="KW-0547">Nucleotide-binding</keyword>
<comment type="function">
    <text evidence="7">Exhibits a very high intrinsic GTPase hydrolysis rate. Involved in the addition of a carboxymethylaminomethyl (cmnm) group at the wobble position (U34) of certain tRNAs, forming tRNA-cmnm(5)s(2)U34.</text>
</comment>
<feature type="binding site" evidence="7">
    <location>
        <position position="252"/>
    </location>
    <ligand>
        <name>K(+)</name>
        <dbReference type="ChEBI" id="CHEBI:29103"/>
    </ligand>
</feature>
<dbReference type="RefSeq" id="WP_190402397.1">
    <property type="nucleotide sequence ID" value="NZ_JACJQB010000006.1"/>
</dbReference>
<dbReference type="Pfam" id="PF10396">
    <property type="entry name" value="TrmE_N"/>
    <property type="match status" value="1"/>
</dbReference>
<feature type="binding site" evidence="7">
    <location>
        <position position="255"/>
    </location>
    <ligand>
        <name>K(+)</name>
        <dbReference type="ChEBI" id="CHEBI:29103"/>
    </ligand>
</feature>
<dbReference type="PANTHER" id="PTHR42714:SF2">
    <property type="entry name" value="TRNA MODIFICATION GTPASE GTPBP3, MITOCHONDRIAL"/>
    <property type="match status" value="1"/>
</dbReference>
<dbReference type="SUPFAM" id="SSF52540">
    <property type="entry name" value="P-loop containing nucleoside triphosphate hydrolases"/>
    <property type="match status" value="1"/>
</dbReference>
<feature type="binding site" evidence="7">
    <location>
        <begin position="275"/>
        <end position="278"/>
    </location>
    <ligand>
        <name>GTP</name>
        <dbReference type="ChEBI" id="CHEBI:37565"/>
    </ligand>
</feature>
<dbReference type="NCBIfam" id="TIGR00231">
    <property type="entry name" value="small_GTP"/>
    <property type="match status" value="1"/>
</dbReference>
<feature type="binding site" evidence="7">
    <location>
        <position position="25"/>
    </location>
    <ligand>
        <name>(6S)-5-formyl-5,6,7,8-tetrahydrofolate</name>
        <dbReference type="ChEBI" id="CHEBI:57457"/>
    </ligand>
</feature>
<dbReference type="Gene3D" id="1.20.120.430">
    <property type="entry name" value="tRNA modification GTPase MnmE domain 2"/>
    <property type="match status" value="1"/>
</dbReference>
<feature type="binding site" evidence="7">
    <location>
        <position position="250"/>
    </location>
    <ligand>
        <name>K(+)</name>
        <dbReference type="ChEBI" id="CHEBI:29103"/>
    </ligand>
</feature>
<dbReference type="InterPro" id="IPR004520">
    <property type="entry name" value="GTPase_MnmE"/>
</dbReference>
<evidence type="ECO:0000256" key="3">
    <source>
        <dbReference type="ARBA" id="ARBA00022741"/>
    </source>
</evidence>
<dbReference type="InterPro" id="IPR005225">
    <property type="entry name" value="Small_GTP-bd"/>
</dbReference>
<organism evidence="10 11">
    <name type="scientific">Pseudanabaena mucicola FACHB-723</name>
    <dbReference type="NCBI Taxonomy" id="2692860"/>
    <lineage>
        <taxon>Bacteria</taxon>
        <taxon>Bacillati</taxon>
        <taxon>Cyanobacteriota</taxon>
        <taxon>Cyanophyceae</taxon>
        <taxon>Pseudanabaenales</taxon>
        <taxon>Pseudanabaenaceae</taxon>
        <taxon>Pseudanabaena</taxon>
    </lineage>
</organism>
<comment type="subunit">
    <text evidence="7">Homodimer. Heterotetramer of two MnmE and two MnmG subunits.</text>
</comment>
<dbReference type="EMBL" id="JACJQB010000006">
    <property type="protein sequence ID" value="MBD2187516.1"/>
    <property type="molecule type" value="Genomic_DNA"/>
</dbReference>
<feature type="binding site" evidence="7">
    <location>
        <begin position="231"/>
        <end position="236"/>
    </location>
    <ligand>
        <name>GTP</name>
        <dbReference type="ChEBI" id="CHEBI:37565"/>
    </ligand>
</feature>
<evidence type="ECO:0000256" key="2">
    <source>
        <dbReference type="ARBA" id="ARBA00022694"/>
    </source>
</evidence>
<dbReference type="CDD" id="cd04164">
    <property type="entry name" value="trmE"/>
    <property type="match status" value="1"/>
</dbReference>
<dbReference type="InterPro" id="IPR027417">
    <property type="entry name" value="P-loop_NTPase"/>
</dbReference>
<evidence type="ECO:0000259" key="9">
    <source>
        <dbReference type="PROSITE" id="PS51709"/>
    </source>
</evidence>
<evidence type="ECO:0000256" key="5">
    <source>
        <dbReference type="ARBA" id="ARBA00022958"/>
    </source>
</evidence>
<keyword evidence="7" id="KW-0479">Metal-binding</keyword>
<feature type="binding site" evidence="7">
    <location>
        <position position="126"/>
    </location>
    <ligand>
        <name>(6S)-5-formyl-5,6,7,8-tetrahydrofolate</name>
        <dbReference type="ChEBI" id="CHEBI:57457"/>
    </ligand>
</feature>
<comment type="subcellular location">
    <subcellularLocation>
        <location evidence="7">Cytoplasm</location>
    </subcellularLocation>
</comment>
<dbReference type="Pfam" id="PF12631">
    <property type="entry name" value="MnmE_helical"/>
    <property type="match status" value="1"/>
</dbReference>
<dbReference type="InterPro" id="IPR025867">
    <property type="entry name" value="MnmE_helical"/>
</dbReference>
<dbReference type="EC" id="3.6.-.-" evidence="7"/>
<name>A0ABR7ZW90_9CYAN</name>
<feature type="binding site" evidence="7">
    <location>
        <position position="235"/>
    </location>
    <ligand>
        <name>Mg(2+)</name>
        <dbReference type="ChEBI" id="CHEBI:18420"/>
    </ligand>
</feature>
<evidence type="ECO:0000256" key="4">
    <source>
        <dbReference type="ARBA" id="ARBA00022801"/>
    </source>
</evidence>
<keyword evidence="4 7" id="KW-0378">Hydrolase</keyword>
<dbReference type="CDD" id="cd14858">
    <property type="entry name" value="TrmE_N"/>
    <property type="match status" value="1"/>
</dbReference>
<evidence type="ECO:0000313" key="11">
    <source>
        <dbReference type="Proteomes" id="UP000642094"/>
    </source>
</evidence>
<dbReference type="Gene3D" id="3.30.1360.120">
    <property type="entry name" value="Probable tRNA modification gtpase trme, domain 1"/>
    <property type="match status" value="1"/>
</dbReference>
<feature type="domain" description="TrmE-type G" evidence="9">
    <location>
        <begin position="221"/>
        <end position="404"/>
    </location>
</feature>
<dbReference type="NCBIfam" id="NF003661">
    <property type="entry name" value="PRK05291.1-3"/>
    <property type="match status" value="1"/>
</dbReference>
<keyword evidence="2 7" id="KW-0819">tRNA processing</keyword>
<keyword evidence="5 7" id="KW-0630">Potassium</keyword>
<evidence type="ECO:0000256" key="7">
    <source>
        <dbReference type="HAMAP-Rule" id="MF_00379"/>
    </source>
</evidence>
<dbReference type="InterPro" id="IPR027368">
    <property type="entry name" value="MnmE_dom2"/>
</dbReference>
<evidence type="ECO:0000313" key="10">
    <source>
        <dbReference type="EMBL" id="MBD2187516.1"/>
    </source>
</evidence>
<dbReference type="Proteomes" id="UP000642094">
    <property type="component" value="Unassembled WGS sequence"/>
</dbReference>
<gene>
    <name evidence="7 10" type="primary">mnmE</name>
    <name evidence="7" type="synonym">trmE</name>
    <name evidence="10" type="ORF">H6F41_05070</name>
</gene>
<proteinExistence type="inferred from homology"/>
<feature type="binding site" evidence="7">
    <location>
        <position position="483"/>
    </location>
    <ligand>
        <name>(6S)-5-formyl-5,6,7,8-tetrahydrofolate</name>
        <dbReference type="ChEBI" id="CHEBI:57457"/>
    </ligand>
</feature>
<feature type="binding site" evidence="7">
    <location>
        <position position="256"/>
    </location>
    <ligand>
        <name>Mg(2+)</name>
        <dbReference type="ChEBI" id="CHEBI:18420"/>
    </ligand>
</feature>
<feature type="binding site" evidence="7">
    <location>
        <position position="87"/>
    </location>
    <ligand>
        <name>(6S)-5-formyl-5,6,7,8-tetrahydrofolate</name>
        <dbReference type="ChEBI" id="CHEBI:57457"/>
    </ligand>
</feature>
<keyword evidence="11" id="KW-1185">Reference proteome</keyword>
<evidence type="ECO:0000256" key="1">
    <source>
        <dbReference type="ARBA" id="ARBA00011043"/>
    </source>
</evidence>
<keyword evidence="6 7" id="KW-0342">GTP-binding</keyword>
<dbReference type="PANTHER" id="PTHR42714">
    <property type="entry name" value="TRNA MODIFICATION GTPASE GTPBP3"/>
    <property type="match status" value="1"/>
</dbReference>
<comment type="caution">
    <text evidence="10">The sequence shown here is derived from an EMBL/GenBank/DDBJ whole genome shotgun (WGS) entry which is preliminary data.</text>
</comment>